<dbReference type="SUPFAM" id="SSF46458">
    <property type="entry name" value="Globin-like"/>
    <property type="match status" value="1"/>
</dbReference>
<dbReference type="EMBL" id="LIAE01010650">
    <property type="protein sequence ID" value="PAV57247.1"/>
    <property type="molecule type" value="Genomic_DNA"/>
</dbReference>
<dbReference type="InterPro" id="IPR009050">
    <property type="entry name" value="Globin-like_sf"/>
</dbReference>
<keyword evidence="1" id="KW-0408">Iron</keyword>
<evidence type="ECO:0000259" key="2">
    <source>
        <dbReference type="Pfam" id="PF00042"/>
    </source>
</evidence>
<dbReference type="GO" id="GO:0005344">
    <property type="term" value="F:oxygen carrier activity"/>
    <property type="evidence" value="ECO:0007669"/>
    <property type="project" value="UniProtKB-KW"/>
</dbReference>
<name>A0A2A2J6C8_9BILA</name>
<keyword evidence="1" id="KW-0813">Transport</keyword>
<gene>
    <name evidence="3" type="ORF">WR25_07747</name>
</gene>
<evidence type="ECO:0000313" key="3">
    <source>
        <dbReference type="EMBL" id="PAV57247.1"/>
    </source>
</evidence>
<dbReference type="AlphaFoldDB" id="A0A2A2J6C8"/>
<dbReference type="GO" id="GO:0019825">
    <property type="term" value="F:oxygen binding"/>
    <property type="evidence" value="ECO:0007669"/>
    <property type="project" value="InterPro"/>
</dbReference>
<comment type="caution">
    <text evidence="3">The sequence shown here is derived from an EMBL/GenBank/DDBJ whole genome shotgun (WGS) entry which is preliminary data.</text>
</comment>
<keyword evidence="1" id="KW-0479">Metal-binding</keyword>
<dbReference type="Pfam" id="PF00042">
    <property type="entry name" value="Globin"/>
    <property type="match status" value="1"/>
</dbReference>
<sequence>MVNADLLTKHAANFKVTKDNAAEYFKQLFTKHRDIAEHYNAEDIDPDSILKSQRYIMMGMSEVQLFLRLPKTVSDERQWRSALSGFKESFGDNSVPMSKFNKVIDPFLATMEKYAGGMTAEQKKEWTELLNKAYADMKTWGWY</sequence>
<protein>
    <recommendedName>
        <fullName evidence="2">Globin domain-containing protein</fullName>
    </recommendedName>
</protein>
<keyword evidence="1" id="KW-0349">Heme</keyword>
<evidence type="ECO:0000256" key="1">
    <source>
        <dbReference type="RuleBase" id="RU000356"/>
    </source>
</evidence>
<reference evidence="3 4" key="1">
    <citation type="journal article" date="2017" name="Curr. Biol.">
        <title>Genome architecture and evolution of a unichromosomal asexual nematode.</title>
        <authorList>
            <person name="Fradin H."/>
            <person name="Zegar C."/>
            <person name="Gutwein M."/>
            <person name="Lucas J."/>
            <person name="Kovtun M."/>
            <person name="Corcoran D."/>
            <person name="Baugh L.R."/>
            <person name="Kiontke K."/>
            <person name="Gunsalus K."/>
            <person name="Fitch D.H."/>
            <person name="Piano F."/>
        </authorList>
    </citation>
    <scope>NUCLEOTIDE SEQUENCE [LARGE SCALE GENOMIC DNA]</scope>
    <source>
        <strain evidence="3">PF1309</strain>
    </source>
</reference>
<feature type="domain" description="Globin" evidence="2">
    <location>
        <begin position="23"/>
        <end position="137"/>
    </location>
</feature>
<dbReference type="GO" id="GO:0020037">
    <property type="term" value="F:heme binding"/>
    <property type="evidence" value="ECO:0007669"/>
    <property type="project" value="InterPro"/>
</dbReference>
<evidence type="ECO:0000313" key="4">
    <source>
        <dbReference type="Proteomes" id="UP000218231"/>
    </source>
</evidence>
<proteinExistence type="inferred from homology"/>
<keyword evidence="4" id="KW-1185">Reference proteome</keyword>
<comment type="similarity">
    <text evidence="1">Belongs to the globin family.</text>
</comment>
<keyword evidence="1" id="KW-0561">Oxygen transport</keyword>
<accession>A0A2A2J6C8</accession>
<dbReference type="Proteomes" id="UP000218231">
    <property type="component" value="Unassembled WGS sequence"/>
</dbReference>
<dbReference type="Gene3D" id="1.10.490.10">
    <property type="entry name" value="Globins"/>
    <property type="match status" value="1"/>
</dbReference>
<dbReference type="InterPro" id="IPR000971">
    <property type="entry name" value="Globin"/>
</dbReference>
<organism evidence="3 4">
    <name type="scientific">Diploscapter pachys</name>
    <dbReference type="NCBI Taxonomy" id="2018661"/>
    <lineage>
        <taxon>Eukaryota</taxon>
        <taxon>Metazoa</taxon>
        <taxon>Ecdysozoa</taxon>
        <taxon>Nematoda</taxon>
        <taxon>Chromadorea</taxon>
        <taxon>Rhabditida</taxon>
        <taxon>Rhabditina</taxon>
        <taxon>Rhabditomorpha</taxon>
        <taxon>Rhabditoidea</taxon>
        <taxon>Rhabditidae</taxon>
        <taxon>Diploscapter</taxon>
    </lineage>
</organism>
<dbReference type="OrthoDB" id="5810669at2759"/>
<dbReference type="InterPro" id="IPR012292">
    <property type="entry name" value="Globin/Proto"/>
</dbReference>